<evidence type="ECO:0000256" key="5">
    <source>
        <dbReference type="PIRSR" id="PIRSR601519-1"/>
    </source>
</evidence>
<keyword evidence="2 6" id="KW-0409">Iron storage</keyword>
<organism>
    <name type="scientific">Branchiostoma floridae</name>
    <name type="common">Florida lancelet</name>
    <name type="synonym">Amphioxus</name>
    <dbReference type="NCBI Taxonomy" id="7739"/>
    <lineage>
        <taxon>Eukaryota</taxon>
        <taxon>Metazoa</taxon>
        <taxon>Chordata</taxon>
        <taxon>Cephalochordata</taxon>
        <taxon>Leptocardii</taxon>
        <taxon>Amphioxiformes</taxon>
        <taxon>Branchiostomatidae</taxon>
        <taxon>Branchiostoma</taxon>
    </lineage>
</organism>
<evidence type="ECO:0000313" key="10">
    <source>
        <dbReference type="EMBL" id="EEN47021.1"/>
    </source>
</evidence>
<dbReference type="GO" id="GO:0004322">
    <property type="term" value="F:ferroxidase activity"/>
    <property type="evidence" value="ECO:0007669"/>
    <property type="project" value="UniProtKB-EC"/>
</dbReference>
<dbReference type="Pfam" id="PF00210">
    <property type="entry name" value="Ferritin"/>
    <property type="match status" value="1"/>
</dbReference>
<feature type="binding site" evidence="5">
    <location>
        <position position="101"/>
    </location>
    <ligand>
        <name>Fe cation</name>
        <dbReference type="ChEBI" id="CHEBI:24875"/>
        <label>1</label>
    </ligand>
</feature>
<feature type="signal peptide" evidence="8">
    <location>
        <begin position="1"/>
        <end position="20"/>
    </location>
</feature>
<dbReference type="PROSITE" id="PS50905">
    <property type="entry name" value="FERRITIN_LIKE"/>
    <property type="match status" value="1"/>
</dbReference>
<dbReference type="GO" id="GO:0008199">
    <property type="term" value="F:ferric iron binding"/>
    <property type="evidence" value="ECO:0007669"/>
    <property type="project" value="InterPro"/>
</dbReference>
<keyword evidence="8" id="KW-0732">Signal</keyword>
<feature type="binding site" evidence="5">
    <location>
        <position position="143"/>
    </location>
    <ligand>
        <name>Fe cation</name>
        <dbReference type="ChEBI" id="CHEBI:24875"/>
        <label>1</label>
    </ligand>
</feature>
<feature type="chain" id="PRO_5002934942" description="Ferritin" evidence="8">
    <location>
        <begin position="21"/>
        <end position="234"/>
    </location>
</feature>
<keyword evidence="3 5" id="KW-0479">Metal-binding</keyword>
<feature type="compositionally biased region" description="Low complexity" evidence="7">
    <location>
        <begin position="200"/>
        <end position="213"/>
    </location>
</feature>
<dbReference type="EC" id="1.16.3.1" evidence="6"/>
<feature type="binding site" evidence="5">
    <location>
        <position position="177"/>
    </location>
    <ligand>
        <name>Fe cation</name>
        <dbReference type="ChEBI" id="CHEBI:24875"/>
        <label>1</label>
    </ligand>
</feature>
<dbReference type="InterPro" id="IPR008331">
    <property type="entry name" value="Ferritin_DPS_dom"/>
</dbReference>
<evidence type="ECO:0000256" key="3">
    <source>
        <dbReference type="ARBA" id="ARBA00022723"/>
    </source>
</evidence>
<dbReference type="PANTHER" id="PTHR11431:SF75">
    <property type="entry name" value="FERRITIN"/>
    <property type="match status" value="1"/>
</dbReference>
<dbReference type="EMBL" id="GG666636">
    <property type="protein sequence ID" value="EEN47021.1"/>
    <property type="molecule type" value="Genomic_DNA"/>
</dbReference>
<evidence type="ECO:0000256" key="2">
    <source>
        <dbReference type="ARBA" id="ARBA00022434"/>
    </source>
</evidence>
<evidence type="ECO:0000256" key="1">
    <source>
        <dbReference type="ARBA" id="ARBA00007513"/>
    </source>
</evidence>
<dbReference type="InterPro" id="IPR009040">
    <property type="entry name" value="Ferritin-like_diiron"/>
</dbReference>
<dbReference type="PANTHER" id="PTHR11431">
    <property type="entry name" value="FERRITIN"/>
    <property type="match status" value="1"/>
</dbReference>
<gene>
    <name evidence="10" type="ORF">BRAFLDRAFT_119086</name>
</gene>
<dbReference type="InterPro" id="IPR012347">
    <property type="entry name" value="Ferritin-like"/>
</dbReference>
<evidence type="ECO:0000256" key="6">
    <source>
        <dbReference type="RuleBase" id="RU361145"/>
    </source>
</evidence>
<protein>
    <recommendedName>
        <fullName evidence="6">Ferritin</fullName>
        <ecNumber evidence="6">1.16.3.1</ecNumber>
    </recommendedName>
</protein>
<dbReference type="GO" id="GO:0006826">
    <property type="term" value="P:iron ion transport"/>
    <property type="evidence" value="ECO:0007669"/>
    <property type="project" value="InterPro"/>
</dbReference>
<accession>C3ZKC2</accession>
<evidence type="ECO:0000256" key="4">
    <source>
        <dbReference type="ARBA" id="ARBA00023004"/>
    </source>
</evidence>
<dbReference type="InterPro" id="IPR009078">
    <property type="entry name" value="Ferritin-like_SF"/>
</dbReference>
<feature type="domain" description="Ferritin-like diiron" evidence="9">
    <location>
        <begin position="46"/>
        <end position="195"/>
    </location>
</feature>
<evidence type="ECO:0000259" key="9">
    <source>
        <dbReference type="PROSITE" id="PS50905"/>
    </source>
</evidence>
<evidence type="ECO:0000256" key="7">
    <source>
        <dbReference type="SAM" id="MobiDB-lite"/>
    </source>
</evidence>
<dbReference type="STRING" id="7739.C3ZKC2"/>
<dbReference type="Gene3D" id="1.20.1260.10">
    <property type="match status" value="1"/>
</dbReference>
<dbReference type="InParanoid" id="C3ZKC2"/>
<dbReference type="eggNOG" id="KOG2332">
    <property type="taxonomic scope" value="Eukaryota"/>
</dbReference>
<dbReference type="SUPFAM" id="SSF47240">
    <property type="entry name" value="Ferritin-like"/>
    <property type="match status" value="1"/>
</dbReference>
<dbReference type="CDD" id="cd01056">
    <property type="entry name" value="Euk_Ferritin"/>
    <property type="match status" value="1"/>
</dbReference>
<evidence type="ECO:0000256" key="8">
    <source>
        <dbReference type="SAM" id="SignalP"/>
    </source>
</evidence>
<feature type="binding site" evidence="5">
    <location>
        <position position="63"/>
    </location>
    <ligand>
        <name>Fe cation</name>
        <dbReference type="ChEBI" id="CHEBI:24875"/>
        <label>1</label>
    </ligand>
</feature>
<dbReference type="GO" id="GO:0006879">
    <property type="term" value="P:intracellular iron ion homeostasis"/>
    <property type="evidence" value="ECO:0007669"/>
    <property type="project" value="UniProtKB-KW"/>
</dbReference>
<keyword evidence="6" id="KW-0560">Oxidoreductase</keyword>
<proteinExistence type="inferred from homology"/>
<feature type="binding site" evidence="5">
    <location>
        <position position="98"/>
    </location>
    <ligand>
        <name>Fe cation</name>
        <dbReference type="ChEBI" id="CHEBI:24875"/>
        <label>1</label>
    </ligand>
</feature>
<sequence>MHAMMKTLTFVLLVLQCTLGARREDNQWLISREDAGDPDNQDFARQNFHEDCEAGINKQINLEMFAGYTYRSMASYFNRDDVALKGVADFFRHHSEEELEHAQLLEEFQNKRGGRVVYENLRKPEKDTWGSALEAMQAALTLEKNVNQRLINLHKTAGQHNDMQMQDFLDSHFMTEQVEGIKQIADYITNIKRVGTSGWASTCSTSTPSAAASRGNSVRRTREERNLHRTKSYL</sequence>
<keyword evidence="4 5" id="KW-0408">Iron</keyword>
<comment type="function">
    <text evidence="6">Stores iron in a soluble, non-toxic, readily available form. Important for iron homeostasis. Iron is taken up in the ferrous form and deposited as ferric hydroxides after oxidation.</text>
</comment>
<dbReference type="FunFam" id="1.20.1260.10:FF:000002">
    <property type="entry name" value="Ferritin, mitochondrial"/>
    <property type="match status" value="1"/>
</dbReference>
<comment type="similarity">
    <text evidence="1 6">Belongs to the ferritin family.</text>
</comment>
<dbReference type="AlphaFoldDB" id="C3ZKC2"/>
<comment type="catalytic activity">
    <reaction evidence="6">
        <text>4 Fe(2+) + O2 + 4 H(+) = 4 Fe(3+) + 2 H2O</text>
        <dbReference type="Rhea" id="RHEA:11148"/>
        <dbReference type="ChEBI" id="CHEBI:15377"/>
        <dbReference type="ChEBI" id="CHEBI:15378"/>
        <dbReference type="ChEBI" id="CHEBI:15379"/>
        <dbReference type="ChEBI" id="CHEBI:29033"/>
        <dbReference type="ChEBI" id="CHEBI:29034"/>
        <dbReference type="EC" id="1.16.3.1"/>
    </reaction>
</comment>
<reference evidence="10" key="1">
    <citation type="journal article" date="2008" name="Nature">
        <title>The amphioxus genome and the evolution of the chordate karyotype.</title>
        <authorList>
            <consortium name="US DOE Joint Genome Institute (JGI-PGF)"/>
            <person name="Putnam N.H."/>
            <person name="Butts T."/>
            <person name="Ferrier D.E.K."/>
            <person name="Furlong R.F."/>
            <person name="Hellsten U."/>
            <person name="Kawashima T."/>
            <person name="Robinson-Rechavi M."/>
            <person name="Shoguchi E."/>
            <person name="Terry A."/>
            <person name="Yu J.-K."/>
            <person name="Benito-Gutierrez E.L."/>
            <person name="Dubchak I."/>
            <person name="Garcia-Fernandez J."/>
            <person name="Gibson-Brown J.J."/>
            <person name="Grigoriev I.V."/>
            <person name="Horton A.C."/>
            <person name="de Jong P.J."/>
            <person name="Jurka J."/>
            <person name="Kapitonov V.V."/>
            <person name="Kohara Y."/>
            <person name="Kuroki Y."/>
            <person name="Lindquist E."/>
            <person name="Lucas S."/>
            <person name="Osoegawa K."/>
            <person name="Pennacchio L.A."/>
            <person name="Salamov A.A."/>
            <person name="Satou Y."/>
            <person name="Sauka-Spengler T."/>
            <person name="Schmutz J."/>
            <person name="Shin-I T."/>
            <person name="Toyoda A."/>
            <person name="Bronner-Fraser M."/>
            <person name="Fujiyama A."/>
            <person name="Holland L.Z."/>
            <person name="Holland P.W.H."/>
            <person name="Satoh N."/>
            <person name="Rokhsar D.S."/>
        </authorList>
    </citation>
    <scope>NUCLEOTIDE SEQUENCE [LARGE SCALE GENOMIC DNA]</scope>
    <source>
        <strain evidence="10">S238N-H82</strain>
        <tissue evidence="10">Testes</tissue>
    </source>
</reference>
<dbReference type="InterPro" id="IPR001519">
    <property type="entry name" value="Ferritin"/>
</dbReference>
<name>C3ZKC2_BRAFL</name>
<feature type="region of interest" description="Disordered" evidence="7">
    <location>
        <begin position="200"/>
        <end position="234"/>
    </location>
</feature>